<reference evidence="2 3" key="1">
    <citation type="submission" date="2019-02" db="EMBL/GenBank/DDBJ databases">
        <title>Genome sequencing of the rare red list fungi Hericium alpestre (H. flagellum).</title>
        <authorList>
            <person name="Buettner E."/>
            <person name="Kellner H."/>
        </authorList>
    </citation>
    <scope>NUCLEOTIDE SEQUENCE [LARGE SCALE GENOMIC DNA]</scope>
    <source>
        <strain evidence="2 3">DSM 108284</strain>
    </source>
</reference>
<comment type="caution">
    <text evidence="2">The sequence shown here is derived from an EMBL/GenBank/DDBJ whole genome shotgun (WGS) entry which is preliminary data.</text>
</comment>
<keyword evidence="3" id="KW-1185">Reference proteome</keyword>
<feature type="compositionally biased region" description="Acidic residues" evidence="1">
    <location>
        <begin position="52"/>
        <end position="62"/>
    </location>
</feature>
<name>A0A4Y9ZPP4_9AGAM</name>
<dbReference type="Proteomes" id="UP000298061">
    <property type="component" value="Unassembled WGS sequence"/>
</dbReference>
<evidence type="ECO:0000313" key="3">
    <source>
        <dbReference type="Proteomes" id="UP000298061"/>
    </source>
</evidence>
<gene>
    <name evidence="2" type="ORF">EWM64_g7792</name>
</gene>
<accession>A0A4Y9ZPP4</accession>
<dbReference type="AlphaFoldDB" id="A0A4Y9ZPP4"/>
<feature type="compositionally biased region" description="Basic and acidic residues" evidence="1">
    <location>
        <begin position="63"/>
        <end position="103"/>
    </location>
</feature>
<feature type="compositionally biased region" description="Basic and acidic residues" evidence="1">
    <location>
        <begin position="112"/>
        <end position="121"/>
    </location>
</feature>
<proteinExistence type="predicted"/>
<sequence>MTEYTGDESLPGACTLHPALGLRTSQNATTLCRAEEVGADVAAADVLADAAALDDEGEEEPWLGEHHGRSGAETRRGRRTESEPEHEHEKEREREKEREKDLWEDSDSEDEEYRRAKDALRRAGKKKKW</sequence>
<dbReference type="EMBL" id="SFCI01001275">
    <property type="protein sequence ID" value="TFY76220.1"/>
    <property type="molecule type" value="Genomic_DNA"/>
</dbReference>
<evidence type="ECO:0000256" key="1">
    <source>
        <dbReference type="SAM" id="MobiDB-lite"/>
    </source>
</evidence>
<feature type="region of interest" description="Disordered" evidence="1">
    <location>
        <begin position="52"/>
        <end position="129"/>
    </location>
</feature>
<evidence type="ECO:0000313" key="2">
    <source>
        <dbReference type="EMBL" id="TFY76220.1"/>
    </source>
</evidence>
<organism evidence="2 3">
    <name type="scientific">Hericium alpestre</name>
    <dbReference type="NCBI Taxonomy" id="135208"/>
    <lineage>
        <taxon>Eukaryota</taxon>
        <taxon>Fungi</taxon>
        <taxon>Dikarya</taxon>
        <taxon>Basidiomycota</taxon>
        <taxon>Agaricomycotina</taxon>
        <taxon>Agaricomycetes</taxon>
        <taxon>Russulales</taxon>
        <taxon>Hericiaceae</taxon>
        <taxon>Hericium</taxon>
    </lineage>
</organism>
<protein>
    <submittedName>
        <fullName evidence="2">Uncharacterized protein</fullName>
    </submittedName>
</protein>